<reference evidence="3 4" key="1">
    <citation type="submission" date="2023-04" db="EMBL/GenBank/DDBJ databases">
        <title>The genome sequence of Polyangium sorediatum DSM14670.</title>
        <authorList>
            <person name="Zhang X."/>
        </authorList>
    </citation>
    <scope>NUCLEOTIDE SEQUENCE [LARGE SCALE GENOMIC DNA]</scope>
    <source>
        <strain evidence="3 4">DSM 14670</strain>
    </source>
</reference>
<organism evidence="3 4">
    <name type="scientific">Polyangium sorediatum</name>
    <dbReference type="NCBI Taxonomy" id="889274"/>
    <lineage>
        <taxon>Bacteria</taxon>
        <taxon>Pseudomonadati</taxon>
        <taxon>Myxococcota</taxon>
        <taxon>Polyangia</taxon>
        <taxon>Polyangiales</taxon>
        <taxon>Polyangiaceae</taxon>
        <taxon>Polyangium</taxon>
    </lineage>
</organism>
<evidence type="ECO:0000256" key="1">
    <source>
        <dbReference type="SAM" id="MobiDB-lite"/>
    </source>
</evidence>
<feature type="compositionally biased region" description="Low complexity" evidence="1">
    <location>
        <begin position="94"/>
        <end position="111"/>
    </location>
</feature>
<evidence type="ECO:0000313" key="3">
    <source>
        <dbReference type="EMBL" id="MDI1435269.1"/>
    </source>
</evidence>
<feature type="chain" id="PRO_5046902318" description="PE-PGRS family protein" evidence="2">
    <location>
        <begin position="23"/>
        <end position="255"/>
    </location>
</feature>
<dbReference type="EMBL" id="JARZHI010000055">
    <property type="protein sequence ID" value="MDI1435269.1"/>
    <property type="molecule type" value="Genomic_DNA"/>
</dbReference>
<feature type="compositionally biased region" description="Gly residues" evidence="1">
    <location>
        <begin position="38"/>
        <end position="93"/>
    </location>
</feature>
<evidence type="ECO:0008006" key="5">
    <source>
        <dbReference type="Google" id="ProtNLM"/>
    </source>
</evidence>
<evidence type="ECO:0000313" key="4">
    <source>
        <dbReference type="Proteomes" id="UP001160301"/>
    </source>
</evidence>
<dbReference type="Proteomes" id="UP001160301">
    <property type="component" value="Unassembled WGS sequence"/>
</dbReference>
<sequence>MKRASLRSFCLASLFVVGTTIAACGTDTTGLFASGGQGAGASGGAGGQGGAGNGGAGQGGAGNGGAGQGGAGNGGSGQGGAGNGGAGQGGAGNGPSSSSSSTQSSSSGPMPPVVMVACGDVVCPVSGQSACCWDDSNYNDPPQGECVSGPDDNDNCATEFGGNGQPGFESRIECQLPEHCPAGTVCCGDLTQTQGGNWYPLLRCAATCTYPQQRVICDPQAPDTDCPVIQTGQGPVQMTCQPSTILPDGYNICRP</sequence>
<dbReference type="RefSeq" id="WP_284721431.1">
    <property type="nucleotide sequence ID" value="NZ_JARZHI010000055.1"/>
</dbReference>
<keyword evidence="2" id="KW-0732">Signal</keyword>
<dbReference type="PROSITE" id="PS51257">
    <property type="entry name" value="PROKAR_LIPOPROTEIN"/>
    <property type="match status" value="1"/>
</dbReference>
<evidence type="ECO:0000256" key="2">
    <source>
        <dbReference type="SAM" id="SignalP"/>
    </source>
</evidence>
<proteinExistence type="predicted"/>
<feature type="signal peptide" evidence="2">
    <location>
        <begin position="1"/>
        <end position="22"/>
    </location>
</feature>
<keyword evidence="4" id="KW-1185">Reference proteome</keyword>
<gene>
    <name evidence="3" type="ORF">QHF89_37555</name>
</gene>
<accession>A0ABT6P3T6</accession>
<protein>
    <recommendedName>
        <fullName evidence="5">PE-PGRS family protein</fullName>
    </recommendedName>
</protein>
<comment type="caution">
    <text evidence="3">The sequence shown here is derived from an EMBL/GenBank/DDBJ whole genome shotgun (WGS) entry which is preliminary data.</text>
</comment>
<feature type="region of interest" description="Disordered" evidence="1">
    <location>
        <begin position="38"/>
        <end position="111"/>
    </location>
</feature>
<name>A0ABT6P3T6_9BACT</name>